<comment type="caution">
    <text evidence="1">The sequence shown here is derived from an EMBL/GenBank/DDBJ whole genome shotgun (WGS) entry which is preliminary data.</text>
</comment>
<organism evidence="1 3">
    <name type="scientific">Thelohanellus kitauei</name>
    <name type="common">Myxosporean</name>
    <dbReference type="NCBI Taxonomy" id="669202"/>
    <lineage>
        <taxon>Eukaryota</taxon>
        <taxon>Metazoa</taxon>
        <taxon>Cnidaria</taxon>
        <taxon>Myxozoa</taxon>
        <taxon>Myxosporea</taxon>
        <taxon>Bivalvulida</taxon>
        <taxon>Platysporina</taxon>
        <taxon>Myxobolidae</taxon>
        <taxon>Thelohanellus</taxon>
    </lineage>
</organism>
<dbReference type="EMBL" id="JWZT01005155">
    <property type="protein sequence ID" value="KII62000.1"/>
    <property type="molecule type" value="Genomic_DNA"/>
</dbReference>
<proteinExistence type="predicted"/>
<evidence type="ECO:0000313" key="3">
    <source>
        <dbReference type="Proteomes" id="UP000031668"/>
    </source>
</evidence>
<dbReference type="Proteomes" id="UP000031668">
    <property type="component" value="Unassembled WGS sequence"/>
</dbReference>
<keyword evidence="3" id="KW-1185">Reference proteome</keyword>
<dbReference type="EMBL" id="JWZT01001778">
    <property type="protein sequence ID" value="KII71396.1"/>
    <property type="molecule type" value="Genomic_DNA"/>
</dbReference>
<reference evidence="1 3" key="1">
    <citation type="journal article" date="2014" name="Genome Biol. Evol.">
        <title>The genome of the myxosporean Thelohanellus kitauei shows adaptations to nutrient acquisition within its fish host.</title>
        <authorList>
            <person name="Yang Y."/>
            <person name="Xiong J."/>
            <person name="Zhou Z."/>
            <person name="Huo F."/>
            <person name="Miao W."/>
            <person name="Ran C."/>
            <person name="Liu Y."/>
            <person name="Zhang J."/>
            <person name="Feng J."/>
            <person name="Wang M."/>
            <person name="Wang M."/>
            <person name="Wang L."/>
            <person name="Yao B."/>
        </authorList>
    </citation>
    <scope>NUCLEOTIDE SEQUENCE [LARGE SCALE GENOMIC DNA]</scope>
    <source>
        <strain evidence="1">Wuqing</strain>
    </source>
</reference>
<accession>A0A0C2M4N1</accession>
<evidence type="ECO:0000313" key="1">
    <source>
        <dbReference type="EMBL" id="KII62000.1"/>
    </source>
</evidence>
<dbReference type="AlphaFoldDB" id="A0A0C2M4N1"/>
<gene>
    <name evidence="2" type="ORF">RF11_02921</name>
    <name evidence="1" type="ORF">RF11_16267</name>
</gene>
<protein>
    <submittedName>
        <fullName evidence="1">Uncharacterized protein</fullName>
    </submittedName>
</protein>
<name>A0A0C2M4N1_THEKT</name>
<sequence length="123" mass="14543">MNPNLSNFKLDAFVEVKETCTRYKQRFLTTLKKIGLQIVEDSIKGLVFDHSARPEVNNILTTHFHRRDMEEIPFSEILSCLELPYEPKRPLLLRWNDFHNSIRQSAEKVEPFHISLKNNCLKM</sequence>
<evidence type="ECO:0000313" key="2">
    <source>
        <dbReference type="EMBL" id="KII71396.1"/>
    </source>
</evidence>